<reference evidence="2" key="1">
    <citation type="submission" date="2008-03" db="EMBL/GenBank/DDBJ databases">
        <title>Complete sequence of chromosome of Beijerinckia indica subsp. indica ATCC 9039.</title>
        <authorList>
            <consortium name="US DOE Joint Genome Institute"/>
            <person name="Copeland A."/>
            <person name="Lucas S."/>
            <person name="Lapidus A."/>
            <person name="Glavina del Rio T."/>
            <person name="Dalin E."/>
            <person name="Tice H."/>
            <person name="Bruce D."/>
            <person name="Goodwin L."/>
            <person name="Pitluck S."/>
            <person name="LaButti K."/>
            <person name="Schmutz J."/>
            <person name="Larimer F."/>
            <person name="Land M."/>
            <person name="Hauser L."/>
            <person name="Kyrpides N."/>
            <person name="Mikhailova N."/>
            <person name="Dunfield P.F."/>
            <person name="Dedysh S.N."/>
            <person name="Liesack W."/>
            <person name="Saw J.H."/>
            <person name="Alam M."/>
            <person name="Chen Y."/>
            <person name="Murrell J.C."/>
            <person name="Richardson P."/>
        </authorList>
    </citation>
    <scope>NUCLEOTIDE SEQUENCE [LARGE SCALE GENOMIC DNA]</scope>
    <source>
        <strain evidence="2">ATCC 9039 / DSM 1715 / NCIMB 8712</strain>
    </source>
</reference>
<accession>B2IB05</accession>
<organism evidence="1 2">
    <name type="scientific">Beijerinckia indica subsp. indica (strain ATCC 9039 / DSM 1715 / NCIMB 8712)</name>
    <dbReference type="NCBI Taxonomy" id="395963"/>
    <lineage>
        <taxon>Bacteria</taxon>
        <taxon>Pseudomonadati</taxon>
        <taxon>Pseudomonadota</taxon>
        <taxon>Alphaproteobacteria</taxon>
        <taxon>Hyphomicrobiales</taxon>
        <taxon>Beijerinckiaceae</taxon>
        <taxon>Beijerinckia</taxon>
    </lineage>
</organism>
<name>B2IB05_BEII9</name>
<sequence length="50" mass="5373">MGEFRPVQETTETEQQKAIRRVADAVTVAVTGSTSTLAESTETAQFKAAE</sequence>
<evidence type="ECO:0000313" key="2">
    <source>
        <dbReference type="Proteomes" id="UP000001695"/>
    </source>
</evidence>
<evidence type="ECO:0000313" key="1">
    <source>
        <dbReference type="EMBL" id="ACB93705.1"/>
    </source>
</evidence>
<dbReference type="STRING" id="395963.Bind_0046"/>
<dbReference type="EMBL" id="CP001016">
    <property type="protein sequence ID" value="ACB93705.1"/>
    <property type="molecule type" value="Genomic_DNA"/>
</dbReference>
<reference evidence="1 2" key="2">
    <citation type="journal article" date="2010" name="J. Bacteriol.">
        <title>Complete genome sequence of Beijerinckia indica subsp. indica.</title>
        <authorList>
            <person name="Tamas I."/>
            <person name="Dedysh S.N."/>
            <person name="Liesack W."/>
            <person name="Stott M.B."/>
            <person name="Alam M."/>
            <person name="Murrell J.C."/>
            <person name="Dunfield P.F."/>
        </authorList>
    </citation>
    <scope>NUCLEOTIDE SEQUENCE [LARGE SCALE GENOMIC DNA]</scope>
    <source>
        <strain evidence="2">ATCC 9039 / DSM 1715 / NCIMB 8712</strain>
    </source>
</reference>
<protein>
    <submittedName>
        <fullName evidence="1">Uncharacterized protein</fullName>
    </submittedName>
</protein>
<gene>
    <name evidence="1" type="ordered locus">Bind_0046</name>
</gene>
<dbReference type="Proteomes" id="UP000001695">
    <property type="component" value="Chromosome"/>
</dbReference>
<dbReference type="HOGENOM" id="CLU_3114997_0_0_5"/>
<keyword evidence="2" id="KW-1185">Reference proteome</keyword>
<dbReference type="KEGG" id="bid:Bind_0046"/>
<proteinExistence type="predicted"/>
<dbReference type="AlphaFoldDB" id="B2IB05"/>